<dbReference type="InterPro" id="IPR051481">
    <property type="entry name" value="BTB-POZ/Galectin-3-binding"/>
</dbReference>
<dbReference type="InterPro" id="IPR011333">
    <property type="entry name" value="SKP1/BTB/POZ_sf"/>
</dbReference>
<dbReference type="InterPro" id="IPR056184">
    <property type="entry name" value="TRAF_BTBD17"/>
</dbReference>
<comment type="caution">
    <text evidence="2">The sequence shown here is derived from an EMBL/GenBank/DDBJ whole genome shotgun (WGS) entry which is preliminary data.</text>
</comment>
<accession>A0AAD9JH58</accession>
<name>A0AAD9JH58_9ANNE</name>
<protein>
    <recommendedName>
        <fullName evidence="1">BTB domain-containing protein</fullName>
    </recommendedName>
</protein>
<dbReference type="Gene3D" id="1.25.40.420">
    <property type="match status" value="1"/>
</dbReference>
<evidence type="ECO:0000313" key="3">
    <source>
        <dbReference type="Proteomes" id="UP001208570"/>
    </source>
</evidence>
<dbReference type="InterPro" id="IPR000210">
    <property type="entry name" value="BTB/POZ_dom"/>
</dbReference>
<evidence type="ECO:0000259" key="1">
    <source>
        <dbReference type="PROSITE" id="PS50097"/>
    </source>
</evidence>
<dbReference type="SMART" id="SM00875">
    <property type="entry name" value="BACK"/>
    <property type="match status" value="1"/>
</dbReference>
<proteinExistence type="predicted"/>
<feature type="domain" description="BTB" evidence="1">
    <location>
        <begin position="102"/>
        <end position="172"/>
    </location>
</feature>
<keyword evidence="3" id="KW-1185">Reference proteome</keyword>
<dbReference type="PANTHER" id="PTHR24410">
    <property type="entry name" value="HL07962P-RELATED"/>
    <property type="match status" value="1"/>
</dbReference>
<evidence type="ECO:0000313" key="2">
    <source>
        <dbReference type="EMBL" id="KAK2153064.1"/>
    </source>
</evidence>
<dbReference type="InterPro" id="IPR011705">
    <property type="entry name" value="BACK"/>
</dbReference>
<dbReference type="Pfam" id="PF07707">
    <property type="entry name" value="BACK"/>
    <property type="match status" value="1"/>
</dbReference>
<dbReference type="CDD" id="cd18292">
    <property type="entry name" value="BTB_POZ_BTBD17"/>
    <property type="match status" value="1"/>
</dbReference>
<dbReference type="PANTHER" id="PTHR24410:SF41">
    <property type="entry name" value="HL07962P"/>
    <property type="match status" value="1"/>
</dbReference>
<dbReference type="Pfam" id="PF23651">
    <property type="entry name" value="TRAF_BTBD17"/>
    <property type="match status" value="1"/>
</dbReference>
<dbReference type="SUPFAM" id="SSF54695">
    <property type="entry name" value="POZ domain"/>
    <property type="match status" value="1"/>
</dbReference>
<dbReference type="Pfam" id="PF00651">
    <property type="entry name" value="BTB"/>
    <property type="match status" value="1"/>
</dbReference>
<dbReference type="CDD" id="cd18493">
    <property type="entry name" value="BACK_BTBD17"/>
    <property type="match status" value="1"/>
</dbReference>
<sequence>MSYCMSMECEKSAVRYTDVFTPPKLKRQTDSMSTSATSIKDTCSHVREEGCNQGGTETHGSHPCYTCHTVKSEFDHEHGQHVDNSLILLHKISQLYQSHDLSDILISVSDKQFHAHKLILSSSSDVFRVMLYNPSWPESRTNQLMLKEEQECVDVFEDFLKYMYTGGIHLTHYTVLPILMLADKYNVCDLRAVCIQYMCEHLVSTTEHNHAISWLQYAQTGGHERLAAHCHQFIMYNFHKIINCKDFFQMSGAILLKYLVSSELVIPDEFTLFKGVSYWLLHQKDMLFPNGSIHNDFRNMALEFLSNVRFPMIGPIHLSQLKQDPLNEYFMDYFMERMLLSLNYHLGNEYTLGVPASHWQPRNYTNEIWSTSLSIDNFMALPLHDVHLMFFSSPVSASQADENRCWEWSLDLFPKGIHFERCVMIGLWRNLEICGTVYNNVRLVLTTKQPDVRKVDVAILVRAVQDSVEYVKQVIQKHCIFDKDKQMCHFDNIVPFDELNCEDSDYLSGPQNDTFKVTIIIKPV</sequence>
<dbReference type="AlphaFoldDB" id="A0AAD9JH58"/>
<reference evidence="2" key="1">
    <citation type="journal article" date="2023" name="Mol. Biol. Evol.">
        <title>Third-Generation Sequencing Reveals the Adaptive Role of the Epigenome in Three Deep-Sea Polychaetes.</title>
        <authorList>
            <person name="Perez M."/>
            <person name="Aroh O."/>
            <person name="Sun Y."/>
            <person name="Lan Y."/>
            <person name="Juniper S.K."/>
            <person name="Young C.R."/>
            <person name="Angers B."/>
            <person name="Qian P.Y."/>
        </authorList>
    </citation>
    <scope>NUCLEOTIDE SEQUENCE</scope>
    <source>
        <strain evidence="2">P08H-3</strain>
    </source>
</reference>
<gene>
    <name evidence="2" type="ORF">LSH36_309g02020</name>
</gene>
<dbReference type="SMART" id="SM00225">
    <property type="entry name" value="BTB"/>
    <property type="match status" value="1"/>
</dbReference>
<dbReference type="EMBL" id="JAODUP010000309">
    <property type="protein sequence ID" value="KAK2153064.1"/>
    <property type="molecule type" value="Genomic_DNA"/>
</dbReference>
<dbReference type="Gene3D" id="3.30.710.10">
    <property type="entry name" value="Potassium Channel Kv1.1, Chain A"/>
    <property type="match status" value="1"/>
</dbReference>
<dbReference type="Proteomes" id="UP001208570">
    <property type="component" value="Unassembled WGS sequence"/>
</dbReference>
<dbReference type="PROSITE" id="PS50097">
    <property type="entry name" value="BTB"/>
    <property type="match status" value="1"/>
</dbReference>
<organism evidence="2 3">
    <name type="scientific">Paralvinella palmiformis</name>
    <dbReference type="NCBI Taxonomy" id="53620"/>
    <lineage>
        <taxon>Eukaryota</taxon>
        <taxon>Metazoa</taxon>
        <taxon>Spiralia</taxon>
        <taxon>Lophotrochozoa</taxon>
        <taxon>Annelida</taxon>
        <taxon>Polychaeta</taxon>
        <taxon>Sedentaria</taxon>
        <taxon>Canalipalpata</taxon>
        <taxon>Terebellida</taxon>
        <taxon>Terebelliformia</taxon>
        <taxon>Alvinellidae</taxon>
        <taxon>Paralvinella</taxon>
    </lineage>
</organism>